<proteinExistence type="predicted"/>
<keyword evidence="7" id="KW-1185">Reference proteome</keyword>
<comment type="caution">
    <text evidence="6">The sequence shown here is derived from an EMBL/GenBank/DDBJ whole genome shotgun (WGS) entry which is preliminary data.</text>
</comment>
<dbReference type="PANTHER" id="PTHR13864:SF16">
    <property type="entry name" value="T-CELL ACUTE LYMPHOCYTIC LEUKEMIA PROTEIN 1"/>
    <property type="match status" value="1"/>
</dbReference>
<dbReference type="InterPro" id="IPR036638">
    <property type="entry name" value="HLH_DNA-bd_sf"/>
</dbReference>
<keyword evidence="2" id="KW-0238">DNA-binding</keyword>
<dbReference type="EMBL" id="MKHE01000020">
    <property type="protein sequence ID" value="OWK05559.1"/>
    <property type="molecule type" value="Genomic_DNA"/>
</dbReference>
<evidence type="ECO:0000313" key="7">
    <source>
        <dbReference type="Proteomes" id="UP000242450"/>
    </source>
</evidence>
<evidence type="ECO:0000256" key="2">
    <source>
        <dbReference type="ARBA" id="ARBA00023125"/>
    </source>
</evidence>
<evidence type="ECO:0000256" key="3">
    <source>
        <dbReference type="ARBA" id="ARBA00023163"/>
    </source>
</evidence>
<dbReference type="SMART" id="SM00353">
    <property type="entry name" value="HLH"/>
    <property type="match status" value="1"/>
</dbReference>
<sequence length="160" mass="17810">GFFGEPDAFPMFATNNRVKRRPSPYEMEITDGPHTKVVRRIFTNSRERWRQQNVNGAFAELRKLIPTHPPDKKLSKNEILRLAMKYINFLAKLLNDQEEEGTQRAKPGKDPDVLSPNSSCGSSLDGAASPDSYTEEPAPKHTARSLHPAMLPAADGAGPR</sequence>
<dbReference type="GO" id="GO:0000978">
    <property type="term" value="F:RNA polymerase II cis-regulatory region sequence-specific DNA binding"/>
    <property type="evidence" value="ECO:0007669"/>
    <property type="project" value="TreeGrafter"/>
</dbReference>
<feature type="domain" description="BHLH" evidence="5">
    <location>
        <begin position="38"/>
        <end position="90"/>
    </location>
</feature>
<name>A0A212CHR6_CEREH</name>
<reference evidence="6 7" key="1">
    <citation type="journal article" date="2018" name="Mol. Genet. Genomics">
        <title>The red deer Cervus elaphus genome CerEla1.0: sequencing, annotating, genes, and chromosomes.</title>
        <authorList>
            <person name="Bana N.A."/>
            <person name="Nyiri A."/>
            <person name="Nagy J."/>
            <person name="Frank K."/>
            <person name="Nagy T."/>
            <person name="Steger V."/>
            <person name="Schiller M."/>
            <person name="Lakatos P."/>
            <person name="Sugar L."/>
            <person name="Horn P."/>
            <person name="Barta E."/>
            <person name="Orosz L."/>
        </authorList>
    </citation>
    <scope>NUCLEOTIDE SEQUENCE [LARGE SCALE GENOMIC DNA]</scope>
    <source>
        <strain evidence="6">Hungarian</strain>
    </source>
</reference>
<protein>
    <submittedName>
        <fullName evidence="6">TAL1</fullName>
    </submittedName>
</protein>
<dbReference type="PANTHER" id="PTHR13864">
    <property type="entry name" value="T-CELL ACUTE LYMPHOCYTIC LEUKEMIA/STEM CELL LEUKEMIA-RELATED"/>
    <property type="match status" value="1"/>
</dbReference>
<evidence type="ECO:0000313" key="6">
    <source>
        <dbReference type="EMBL" id="OWK05559.1"/>
    </source>
</evidence>
<dbReference type="Proteomes" id="UP000242450">
    <property type="component" value="Chromosome 20"/>
</dbReference>
<dbReference type="Gene3D" id="4.10.280.10">
    <property type="entry name" value="Helix-loop-helix DNA-binding domain"/>
    <property type="match status" value="1"/>
</dbReference>
<dbReference type="SUPFAM" id="SSF47459">
    <property type="entry name" value="HLH, helix-loop-helix DNA-binding domain"/>
    <property type="match status" value="1"/>
</dbReference>
<dbReference type="GO" id="GO:0046983">
    <property type="term" value="F:protein dimerization activity"/>
    <property type="evidence" value="ECO:0007669"/>
    <property type="project" value="InterPro"/>
</dbReference>
<feature type="non-terminal residue" evidence="6">
    <location>
        <position position="1"/>
    </location>
</feature>
<evidence type="ECO:0000256" key="1">
    <source>
        <dbReference type="ARBA" id="ARBA00023015"/>
    </source>
</evidence>
<organism evidence="6 7">
    <name type="scientific">Cervus elaphus hippelaphus</name>
    <name type="common">European red deer</name>
    <dbReference type="NCBI Taxonomy" id="46360"/>
    <lineage>
        <taxon>Eukaryota</taxon>
        <taxon>Metazoa</taxon>
        <taxon>Chordata</taxon>
        <taxon>Craniata</taxon>
        <taxon>Vertebrata</taxon>
        <taxon>Euteleostomi</taxon>
        <taxon>Mammalia</taxon>
        <taxon>Eutheria</taxon>
        <taxon>Laurasiatheria</taxon>
        <taxon>Artiodactyla</taxon>
        <taxon>Ruminantia</taxon>
        <taxon>Pecora</taxon>
        <taxon>Cervidae</taxon>
        <taxon>Cervinae</taxon>
        <taxon>Cervus</taxon>
    </lineage>
</organism>
<dbReference type="OrthoDB" id="10069510at2759"/>
<dbReference type="Pfam" id="PF00010">
    <property type="entry name" value="HLH"/>
    <property type="match status" value="1"/>
</dbReference>
<feature type="compositionally biased region" description="Basic and acidic residues" evidence="4">
    <location>
        <begin position="101"/>
        <end position="112"/>
    </location>
</feature>
<evidence type="ECO:0000256" key="4">
    <source>
        <dbReference type="SAM" id="MobiDB-lite"/>
    </source>
</evidence>
<evidence type="ECO:0000259" key="5">
    <source>
        <dbReference type="PROSITE" id="PS50888"/>
    </source>
</evidence>
<feature type="region of interest" description="Disordered" evidence="4">
    <location>
        <begin position="98"/>
        <end position="160"/>
    </location>
</feature>
<accession>A0A212CHR6</accession>
<dbReference type="GO" id="GO:0000981">
    <property type="term" value="F:DNA-binding transcription factor activity, RNA polymerase II-specific"/>
    <property type="evidence" value="ECO:0007669"/>
    <property type="project" value="InterPro"/>
</dbReference>
<dbReference type="InterPro" id="IPR011598">
    <property type="entry name" value="bHLH_dom"/>
</dbReference>
<dbReference type="AlphaFoldDB" id="A0A212CHR6"/>
<keyword evidence="3" id="KW-0804">Transcription</keyword>
<dbReference type="PROSITE" id="PS50888">
    <property type="entry name" value="BHLH"/>
    <property type="match status" value="1"/>
</dbReference>
<dbReference type="CDD" id="cd19706">
    <property type="entry name" value="bHLH_TS_TAL1"/>
    <property type="match status" value="1"/>
</dbReference>
<gene>
    <name evidence="6" type="ORF">Celaphus_00002564</name>
</gene>
<keyword evidence="1" id="KW-0805">Transcription regulation</keyword>
<dbReference type="FunFam" id="4.10.280.10:FF:000015">
    <property type="entry name" value="T-cell acute lymphocytic leukemia 1"/>
    <property type="match status" value="1"/>
</dbReference>
<dbReference type="InterPro" id="IPR040238">
    <property type="entry name" value="TAL-like"/>
</dbReference>